<dbReference type="Proteomes" id="UP001157440">
    <property type="component" value="Unassembled WGS sequence"/>
</dbReference>
<feature type="region of interest" description="Disordered" evidence="1">
    <location>
        <begin position="1"/>
        <end position="24"/>
    </location>
</feature>
<reference evidence="3" key="1">
    <citation type="journal article" date="2019" name="Int. J. Syst. Evol. Microbiol.">
        <title>The Global Catalogue of Microorganisms (GCM) 10K type strain sequencing project: providing services to taxonomists for standard genome sequencing and annotation.</title>
        <authorList>
            <consortium name="The Broad Institute Genomics Platform"/>
            <consortium name="The Broad Institute Genome Sequencing Center for Infectious Disease"/>
            <person name="Wu L."/>
            <person name="Ma J."/>
        </authorList>
    </citation>
    <scope>NUCLEOTIDE SEQUENCE [LARGE SCALE GENOMIC DNA]</scope>
    <source>
        <strain evidence="3">NBRC 103632</strain>
    </source>
</reference>
<evidence type="ECO:0000256" key="1">
    <source>
        <dbReference type="SAM" id="MobiDB-lite"/>
    </source>
</evidence>
<dbReference type="RefSeq" id="WP_238200163.1">
    <property type="nucleotide sequence ID" value="NZ_BPQZ01000064.1"/>
</dbReference>
<evidence type="ECO:0000313" key="3">
    <source>
        <dbReference type="Proteomes" id="UP001157440"/>
    </source>
</evidence>
<dbReference type="EMBL" id="BSPL01000040">
    <property type="protein sequence ID" value="GLS74598.1"/>
    <property type="molecule type" value="Genomic_DNA"/>
</dbReference>
<comment type="caution">
    <text evidence="2">The sequence shown here is derived from an EMBL/GenBank/DDBJ whole genome shotgun (WGS) entry which is preliminary data.</text>
</comment>
<name>A0AA37TUI4_9HYPH</name>
<keyword evidence="3" id="KW-1185">Reference proteome</keyword>
<sequence>MRLIGPFPPPKKKGRSWLGEPAPLTPDDRKDSVFQAGMFALIALDLVIRFGADLWHLLQPPG</sequence>
<gene>
    <name evidence="2" type="ORF">GCM10007890_66160</name>
</gene>
<organism evidence="2 3">
    <name type="scientific">Methylobacterium tardum</name>
    <dbReference type="NCBI Taxonomy" id="374432"/>
    <lineage>
        <taxon>Bacteria</taxon>
        <taxon>Pseudomonadati</taxon>
        <taxon>Pseudomonadota</taxon>
        <taxon>Alphaproteobacteria</taxon>
        <taxon>Hyphomicrobiales</taxon>
        <taxon>Methylobacteriaceae</taxon>
        <taxon>Methylobacterium</taxon>
    </lineage>
</organism>
<dbReference type="AlphaFoldDB" id="A0AA37TUI4"/>
<proteinExistence type="predicted"/>
<accession>A0AA37TUI4</accession>
<evidence type="ECO:0000313" key="2">
    <source>
        <dbReference type="EMBL" id="GLS74598.1"/>
    </source>
</evidence>
<protein>
    <submittedName>
        <fullName evidence="2">Uncharacterized protein</fullName>
    </submittedName>
</protein>